<evidence type="ECO:0000256" key="3">
    <source>
        <dbReference type="ARBA" id="ARBA00013107"/>
    </source>
</evidence>
<keyword evidence="5" id="KW-0813">Transport</keyword>
<dbReference type="InterPro" id="IPR020895">
    <property type="entry name" value="Frataxin_CS"/>
</dbReference>
<dbReference type="PROSITE" id="PS51257">
    <property type="entry name" value="PROKAR_LIPOPROTEIN"/>
    <property type="match status" value="1"/>
</dbReference>
<dbReference type="GO" id="GO:0006879">
    <property type="term" value="P:intracellular iron ion homeostasis"/>
    <property type="evidence" value="ECO:0007669"/>
    <property type="project" value="UniProtKB-KW"/>
</dbReference>
<organism evidence="13 14">
    <name type="scientific">Trypanosoma conorhini</name>
    <dbReference type="NCBI Taxonomy" id="83891"/>
    <lineage>
        <taxon>Eukaryota</taxon>
        <taxon>Discoba</taxon>
        <taxon>Euglenozoa</taxon>
        <taxon>Kinetoplastea</taxon>
        <taxon>Metakinetoplastina</taxon>
        <taxon>Trypanosomatida</taxon>
        <taxon>Trypanosomatidae</taxon>
        <taxon>Trypanosoma</taxon>
    </lineage>
</organism>
<sequence length="180" mass="19417">MRSMPMRRAAAAAAAGMSACLVSGAREMSALSATALWRLGAATRVALADGKERRYSRLGMDGFTDVTYNTAADLFLDHVDNVLEGVDSSAIEEVQLAGGVLTIETAAHGTFVLNKQAPNVQLWLSSPVSGPHHYDMVLPEGDRKVQKVHDAQWLADSDGHSLKEKLEWELTQTLGVEVKL</sequence>
<keyword evidence="9" id="KW-0408">Iron</keyword>
<evidence type="ECO:0000256" key="1">
    <source>
        <dbReference type="ARBA" id="ARBA00004173"/>
    </source>
</evidence>
<reference evidence="13 14" key="1">
    <citation type="journal article" date="2018" name="BMC Genomics">
        <title>Genomic comparison of Trypanosoma conorhini and Trypanosoma rangeli to Trypanosoma cruzi strains of high and low virulence.</title>
        <authorList>
            <person name="Bradwell K.R."/>
            <person name="Koparde V.N."/>
            <person name="Matveyev A.V."/>
            <person name="Serrano M.G."/>
            <person name="Alves J.M."/>
            <person name="Parikh H."/>
            <person name="Huang B."/>
            <person name="Lee V."/>
            <person name="Espinosa-Alvarez O."/>
            <person name="Ortiz P.A."/>
            <person name="Costa-Martins A.G."/>
            <person name="Teixeira M.M."/>
            <person name="Buck G.A."/>
        </authorList>
    </citation>
    <scope>NUCLEOTIDE SEQUENCE [LARGE SCALE GENOMIC DNA]</scope>
    <source>
        <strain evidence="13 14">025E</strain>
    </source>
</reference>
<dbReference type="Proteomes" id="UP000284403">
    <property type="component" value="Unassembled WGS sequence"/>
</dbReference>
<evidence type="ECO:0000256" key="11">
    <source>
        <dbReference type="ARBA" id="ARBA00023128"/>
    </source>
</evidence>
<keyword evidence="7" id="KW-0809">Transit peptide</keyword>
<dbReference type="NCBIfam" id="TIGR03422">
    <property type="entry name" value="mito_frataxin"/>
    <property type="match status" value="1"/>
</dbReference>
<comment type="caution">
    <text evidence="13">The sequence shown here is derived from an EMBL/GenBank/DDBJ whole genome shotgun (WGS) entry which is preliminary data.</text>
</comment>
<dbReference type="GO" id="GO:0034986">
    <property type="term" value="F:iron chaperone activity"/>
    <property type="evidence" value="ECO:0007669"/>
    <property type="project" value="TreeGrafter"/>
</dbReference>
<evidence type="ECO:0000256" key="10">
    <source>
        <dbReference type="ARBA" id="ARBA00023065"/>
    </source>
</evidence>
<dbReference type="NCBIfam" id="TIGR03421">
    <property type="entry name" value="FeS_CyaY"/>
    <property type="match status" value="1"/>
</dbReference>
<dbReference type="SUPFAM" id="SSF55387">
    <property type="entry name" value="Frataxin/Nqo15-like"/>
    <property type="match status" value="1"/>
</dbReference>
<keyword evidence="6" id="KW-0410">Iron transport</keyword>
<dbReference type="Pfam" id="PF01491">
    <property type="entry name" value="Frataxin_Cyay"/>
    <property type="match status" value="1"/>
</dbReference>
<keyword evidence="4" id="KW-0409">Iron storage</keyword>
<evidence type="ECO:0000313" key="13">
    <source>
        <dbReference type="EMBL" id="RNF07340.1"/>
    </source>
</evidence>
<dbReference type="SMART" id="SM01219">
    <property type="entry name" value="Frataxin_Cyay"/>
    <property type="match status" value="1"/>
</dbReference>
<dbReference type="GeneID" id="40321002"/>
<protein>
    <recommendedName>
        <fullName evidence="3">ferroxidase</fullName>
        <ecNumber evidence="3">1.16.3.1</ecNumber>
    </recommendedName>
</protein>
<dbReference type="GO" id="GO:0008199">
    <property type="term" value="F:ferric iron binding"/>
    <property type="evidence" value="ECO:0007669"/>
    <property type="project" value="InterPro"/>
</dbReference>
<gene>
    <name evidence="13" type="ORF">Tco025E_07391</name>
</gene>
<evidence type="ECO:0000256" key="4">
    <source>
        <dbReference type="ARBA" id="ARBA00022434"/>
    </source>
</evidence>
<dbReference type="Gene3D" id="3.30.920.10">
    <property type="entry name" value="Frataxin/CyaY"/>
    <property type="match status" value="1"/>
</dbReference>
<dbReference type="InterPro" id="IPR036524">
    <property type="entry name" value="Frataxin/CyaY_sf"/>
</dbReference>
<evidence type="ECO:0000256" key="2">
    <source>
        <dbReference type="ARBA" id="ARBA00008183"/>
    </source>
</evidence>
<proteinExistence type="inferred from homology"/>
<dbReference type="AlphaFoldDB" id="A0A422NPB2"/>
<keyword evidence="10" id="KW-0406">Ion transport</keyword>
<dbReference type="PROSITE" id="PS01344">
    <property type="entry name" value="FRATAXIN_1"/>
    <property type="match status" value="1"/>
</dbReference>
<evidence type="ECO:0000256" key="9">
    <source>
        <dbReference type="ARBA" id="ARBA00023004"/>
    </source>
</evidence>
<accession>A0A422NPB2</accession>
<dbReference type="InterPro" id="IPR002908">
    <property type="entry name" value="Frataxin/CyaY"/>
</dbReference>
<name>A0A422NPB2_9TRYP</name>
<evidence type="ECO:0000256" key="5">
    <source>
        <dbReference type="ARBA" id="ARBA00022448"/>
    </source>
</evidence>
<dbReference type="EMBL" id="MKKU01000569">
    <property type="protein sequence ID" value="RNF07340.1"/>
    <property type="molecule type" value="Genomic_DNA"/>
</dbReference>
<dbReference type="PANTHER" id="PTHR16821">
    <property type="entry name" value="FRATAXIN"/>
    <property type="match status" value="1"/>
</dbReference>
<comment type="subcellular location">
    <subcellularLocation>
        <location evidence="1">Mitochondrion</location>
    </subcellularLocation>
</comment>
<dbReference type="InterPro" id="IPR017789">
    <property type="entry name" value="Frataxin"/>
</dbReference>
<evidence type="ECO:0000313" key="14">
    <source>
        <dbReference type="Proteomes" id="UP000284403"/>
    </source>
</evidence>
<dbReference type="GO" id="GO:0008198">
    <property type="term" value="F:ferrous iron binding"/>
    <property type="evidence" value="ECO:0007669"/>
    <property type="project" value="TreeGrafter"/>
</dbReference>
<dbReference type="PROSITE" id="PS50810">
    <property type="entry name" value="FRATAXIN_2"/>
    <property type="match status" value="1"/>
</dbReference>
<dbReference type="GO" id="GO:0005739">
    <property type="term" value="C:mitochondrion"/>
    <property type="evidence" value="ECO:0007669"/>
    <property type="project" value="UniProtKB-SubCell"/>
</dbReference>
<dbReference type="GO" id="GO:0004322">
    <property type="term" value="F:ferroxidase activity"/>
    <property type="evidence" value="ECO:0007669"/>
    <property type="project" value="UniProtKB-EC"/>
</dbReference>
<keyword evidence="11" id="KW-0496">Mitochondrion</keyword>
<dbReference type="GO" id="GO:0006826">
    <property type="term" value="P:iron ion transport"/>
    <property type="evidence" value="ECO:0007669"/>
    <property type="project" value="UniProtKB-KW"/>
</dbReference>
<keyword evidence="14" id="KW-1185">Reference proteome</keyword>
<evidence type="ECO:0000256" key="12">
    <source>
        <dbReference type="ARBA" id="ARBA00047990"/>
    </source>
</evidence>
<comment type="similarity">
    <text evidence="2">Belongs to the frataxin family.</text>
</comment>
<dbReference type="PANTHER" id="PTHR16821:SF2">
    <property type="entry name" value="FRATAXIN, MITOCHONDRIAL"/>
    <property type="match status" value="1"/>
</dbReference>
<dbReference type="EC" id="1.16.3.1" evidence="3"/>
<dbReference type="OrthoDB" id="1897642at2759"/>
<dbReference type="GO" id="GO:0051537">
    <property type="term" value="F:2 iron, 2 sulfur cluster binding"/>
    <property type="evidence" value="ECO:0007669"/>
    <property type="project" value="TreeGrafter"/>
</dbReference>
<evidence type="ECO:0000256" key="6">
    <source>
        <dbReference type="ARBA" id="ARBA00022496"/>
    </source>
</evidence>
<dbReference type="RefSeq" id="XP_029225638.1">
    <property type="nucleotide sequence ID" value="XM_029374257.1"/>
</dbReference>
<keyword evidence="8 13" id="KW-0560">Oxidoreductase</keyword>
<comment type="catalytic activity">
    <reaction evidence="12">
        <text>4 Fe(2+) + O2 + 4 H(+) = 4 Fe(3+) + 2 H2O</text>
        <dbReference type="Rhea" id="RHEA:11148"/>
        <dbReference type="ChEBI" id="CHEBI:15377"/>
        <dbReference type="ChEBI" id="CHEBI:15378"/>
        <dbReference type="ChEBI" id="CHEBI:15379"/>
        <dbReference type="ChEBI" id="CHEBI:29033"/>
        <dbReference type="ChEBI" id="CHEBI:29034"/>
        <dbReference type="EC" id="1.16.3.1"/>
    </reaction>
</comment>
<dbReference type="GO" id="GO:0016226">
    <property type="term" value="P:iron-sulfur cluster assembly"/>
    <property type="evidence" value="ECO:0007669"/>
    <property type="project" value="InterPro"/>
</dbReference>
<evidence type="ECO:0000256" key="8">
    <source>
        <dbReference type="ARBA" id="ARBA00023002"/>
    </source>
</evidence>
<evidence type="ECO:0000256" key="7">
    <source>
        <dbReference type="ARBA" id="ARBA00022946"/>
    </source>
</evidence>